<accession>A0A1H8ZQT3</accession>
<evidence type="ECO:0000313" key="3">
    <source>
        <dbReference type="Proteomes" id="UP000198999"/>
    </source>
</evidence>
<dbReference type="AlphaFoldDB" id="A0A1H8ZQT3"/>
<evidence type="ECO:0000313" key="2">
    <source>
        <dbReference type="EMBL" id="SEP66856.1"/>
    </source>
</evidence>
<dbReference type="Gene3D" id="3.10.450.50">
    <property type="match status" value="1"/>
</dbReference>
<feature type="domain" description="DUF4440" evidence="1">
    <location>
        <begin position="30"/>
        <end position="135"/>
    </location>
</feature>
<dbReference type="EMBL" id="FOFN01000001">
    <property type="protein sequence ID" value="SEP66856.1"/>
    <property type="molecule type" value="Genomic_DNA"/>
</dbReference>
<dbReference type="InterPro" id="IPR032710">
    <property type="entry name" value="NTF2-like_dom_sf"/>
</dbReference>
<dbReference type="STRING" id="419940.SAMN05421824_0010"/>
<reference evidence="2 3" key="1">
    <citation type="submission" date="2016-10" db="EMBL/GenBank/DDBJ databases">
        <authorList>
            <person name="de Groot N.N."/>
        </authorList>
    </citation>
    <scope>NUCLEOTIDE SEQUENCE [LARGE SCALE GENOMIC DNA]</scope>
    <source>
        <strain evidence="2 3">DSM 21035</strain>
    </source>
</reference>
<sequence>MKKISLTIFIFVLPILQMLAQERCLTTENLKKLDASWEKAQLELDFDTLDSLLAEDFIWVHNHANTIDNKTAVLERVNRYLKSNNRNTKSRISKDVKVIILGATGIVSGYTVVDRGPVPTTYKFMRTYVETNGKCYLLANQTMAIPENEKD</sequence>
<dbReference type="SUPFAM" id="SSF54427">
    <property type="entry name" value="NTF2-like"/>
    <property type="match status" value="1"/>
</dbReference>
<evidence type="ECO:0000259" key="1">
    <source>
        <dbReference type="Pfam" id="PF14534"/>
    </source>
</evidence>
<keyword evidence="3" id="KW-1185">Reference proteome</keyword>
<organism evidence="2 3">
    <name type="scientific">Hyunsoonleella jejuensis</name>
    <dbReference type="NCBI Taxonomy" id="419940"/>
    <lineage>
        <taxon>Bacteria</taxon>
        <taxon>Pseudomonadati</taxon>
        <taxon>Bacteroidota</taxon>
        <taxon>Flavobacteriia</taxon>
        <taxon>Flavobacteriales</taxon>
        <taxon>Flavobacteriaceae</taxon>
    </lineage>
</organism>
<dbReference type="InterPro" id="IPR027843">
    <property type="entry name" value="DUF4440"/>
</dbReference>
<protein>
    <recommendedName>
        <fullName evidence="1">DUF4440 domain-containing protein</fullName>
    </recommendedName>
</protein>
<dbReference type="Proteomes" id="UP000198999">
    <property type="component" value="Unassembled WGS sequence"/>
</dbReference>
<name>A0A1H8ZQT3_9FLAO</name>
<dbReference type="OrthoDB" id="8756677at2"/>
<proteinExistence type="predicted"/>
<dbReference type="Pfam" id="PF14534">
    <property type="entry name" value="DUF4440"/>
    <property type="match status" value="1"/>
</dbReference>
<gene>
    <name evidence="2" type="ORF">SAMN05421824_0010</name>
</gene>
<dbReference type="RefSeq" id="WP_092573862.1">
    <property type="nucleotide sequence ID" value="NZ_FOFN01000001.1"/>
</dbReference>